<dbReference type="AlphaFoldDB" id="A0A1G2HRS5"/>
<reference evidence="2 3" key="1">
    <citation type="journal article" date="2016" name="Nat. Commun.">
        <title>Thousands of microbial genomes shed light on interconnected biogeochemical processes in an aquifer system.</title>
        <authorList>
            <person name="Anantharaman K."/>
            <person name="Brown C.T."/>
            <person name="Hug L.A."/>
            <person name="Sharon I."/>
            <person name="Castelle C.J."/>
            <person name="Probst A.J."/>
            <person name="Thomas B.C."/>
            <person name="Singh A."/>
            <person name="Wilkins M.J."/>
            <person name="Karaoz U."/>
            <person name="Brodie E.L."/>
            <person name="Williams K.H."/>
            <person name="Hubbard S.S."/>
            <person name="Banfield J.F."/>
        </authorList>
    </citation>
    <scope>NUCLEOTIDE SEQUENCE [LARGE SCALE GENOMIC DNA]</scope>
</reference>
<keyword evidence="1" id="KW-0812">Transmembrane</keyword>
<feature type="transmembrane region" description="Helical" evidence="1">
    <location>
        <begin position="78"/>
        <end position="94"/>
    </location>
</feature>
<protein>
    <submittedName>
        <fullName evidence="2">Uncharacterized protein</fullName>
    </submittedName>
</protein>
<name>A0A1G2HRS5_9BACT</name>
<organism evidence="2 3">
    <name type="scientific">Candidatus Staskawiczbacteria bacterium RIFCSPHIGHO2_01_FULL_41_41</name>
    <dbReference type="NCBI Taxonomy" id="1802203"/>
    <lineage>
        <taxon>Bacteria</taxon>
        <taxon>Candidatus Staskawicziibacteriota</taxon>
    </lineage>
</organism>
<keyword evidence="1" id="KW-0472">Membrane</keyword>
<proteinExistence type="predicted"/>
<dbReference type="EMBL" id="MHOP01000028">
    <property type="protein sequence ID" value="OGZ65125.1"/>
    <property type="molecule type" value="Genomic_DNA"/>
</dbReference>
<gene>
    <name evidence="2" type="ORF">A2822_00345</name>
</gene>
<evidence type="ECO:0000313" key="2">
    <source>
        <dbReference type="EMBL" id="OGZ65125.1"/>
    </source>
</evidence>
<comment type="caution">
    <text evidence="2">The sequence shown here is derived from an EMBL/GenBank/DDBJ whole genome shotgun (WGS) entry which is preliminary data.</text>
</comment>
<evidence type="ECO:0000256" key="1">
    <source>
        <dbReference type="SAM" id="Phobius"/>
    </source>
</evidence>
<evidence type="ECO:0000313" key="3">
    <source>
        <dbReference type="Proteomes" id="UP000178774"/>
    </source>
</evidence>
<sequence>MESENLIEFQNVASYVLELLRIFNPNLEKRPEKKLLIGHFVIQSIRQQKGAPRRAFLLPYYKDACCFIRLPRLLRQRLLILALCLVEFLFMVITF</sequence>
<keyword evidence="1" id="KW-1133">Transmembrane helix</keyword>
<accession>A0A1G2HRS5</accession>
<dbReference type="Proteomes" id="UP000178774">
    <property type="component" value="Unassembled WGS sequence"/>
</dbReference>